<organism evidence="1 2">
    <name type="scientific">Croceitalea vernalis</name>
    <dbReference type="NCBI Taxonomy" id="3075599"/>
    <lineage>
        <taxon>Bacteria</taxon>
        <taxon>Pseudomonadati</taxon>
        <taxon>Bacteroidota</taxon>
        <taxon>Flavobacteriia</taxon>
        <taxon>Flavobacteriales</taxon>
        <taxon>Flavobacteriaceae</taxon>
        <taxon>Croceitalea</taxon>
    </lineage>
</organism>
<name>A0ABU3BLC7_9FLAO</name>
<dbReference type="PANTHER" id="PTHR32208">
    <property type="entry name" value="SECRETED PROTEIN-RELATED"/>
    <property type="match status" value="1"/>
</dbReference>
<dbReference type="Gene3D" id="2.130.10.80">
    <property type="entry name" value="Galactose oxidase/kelch, beta-propeller"/>
    <property type="match status" value="1"/>
</dbReference>
<dbReference type="Proteomes" id="UP001250662">
    <property type="component" value="Unassembled WGS sequence"/>
</dbReference>
<accession>A0ABU3BLC7</accession>
<dbReference type="SUPFAM" id="SSF50965">
    <property type="entry name" value="Galactose oxidase, central domain"/>
    <property type="match status" value="1"/>
</dbReference>
<evidence type="ECO:0000313" key="2">
    <source>
        <dbReference type="Proteomes" id="UP001250662"/>
    </source>
</evidence>
<evidence type="ECO:0000313" key="1">
    <source>
        <dbReference type="EMBL" id="MDT0622972.1"/>
    </source>
</evidence>
<dbReference type="EMBL" id="JAVRHU010000018">
    <property type="protein sequence ID" value="MDT0622972.1"/>
    <property type="molecule type" value="Genomic_DNA"/>
</dbReference>
<gene>
    <name evidence="1" type="ORF">RM520_15200</name>
</gene>
<proteinExistence type="predicted"/>
<feature type="non-terminal residue" evidence="1">
    <location>
        <position position="233"/>
    </location>
</feature>
<feature type="non-terminal residue" evidence="1">
    <location>
        <position position="1"/>
    </location>
</feature>
<protein>
    <submittedName>
        <fullName evidence="1">Kelch repeat-containing protein</fullName>
    </submittedName>
</protein>
<reference evidence="1 2" key="1">
    <citation type="submission" date="2023-09" db="EMBL/GenBank/DDBJ databases">
        <authorList>
            <person name="Rey-Velasco X."/>
        </authorList>
    </citation>
    <scope>NUCLEOTIDE SEQUENCE [LARGE SCALE GENOMIC DNA]</scope>
    <source>
        <strain evidence="1 2">P007</strain>
    </source>
</reference>
<dbReference type="InterPro" id="IPR037293">
    <property type="entry name" value="Gal_Oxidase_central_sf"/>
</dbReference>
<dbReference type="InterPro" id="IPR011043">
    <property type="entry name" value="Gal_Oxase/kelch_b-propeller"/>
</dbReference>
<dbReference type="PANTHER" id="PTHR32208:SF56">
    <property type="entry name" value="GALACTOSE OXIDASE-RELATED"/>
    <property type="match status" value="1"/>
</dbReference>
<dbReference type="RefSeq" id="WP_311388564.1">
    <property type="nucleotide sequence ID" value="NZ_JAVRHU010000018.1"/>
</dbReference>
<comment type="caution">
    <text evidence="1">The sequence shown here is derived from an EMBL/GenBank/DDBJ whole genome shotgun (WGS) entry which is preliminary data.</text>
</comment>
<keyword evidence="2" id="KW-1185">Reference proteome</keyword>
<sequence>EIPAEGVYRLDNHLWLWVASNGGLFHAGPSENMHWVDLTGTGSVSAAYSRGGDSYSMKGTTVMFDIDKILKVGGSQSYGNNTPAKENAFVIDINVPFNTAPNVQQTPDMEFERTMHNSTVLPNGQVLVTGGLDHAEVFSDNGAQLYAELFTPNGAGTNGTWETLSYMATPRTYHSVAILLTDGTVFSGGGGLSLDAFNHFNGEIFYPPYLFETDGSFKERPYINAPATSNYST</sequence>